<dbReference type="GO" id="GO:0008379">
    <property type="term" value="F:thioredoxin peroxidase activity"/>
    <property type="evidence" value="ECO:0007669"/>
    <property type="project" value="InterPro"/>
</dbReference>
<feature type="domain" description="Thioredoxin" evidence="6">
    <location>
        <begin position="25"/>
        <end position="173"/>
    </location>
</feature>
<dbReference type="NCBIfam" id="NF001808">
    <property type="entry name" value="PRK00522.1"/>
    <property type="match status" value="1"/>
</dbReference>
<evidence type="ECO:0000259" key="6">
    <source>
        <dbReference type="PROSITE" id="PS51352"/>
    </source>
</evidence>
<dbReference type="InterPro" id="IPR036249">
    <property type="entry name" value="Thioredoxin-like_sf"/>
</dbReference>
<dbReference type="InterPro" id="IPR002065">
    <property type="entry name" value="TPX"/>
</dbReference>
<dbReference type="Gene3D" id="3.40.30.10">
    <property type="entry name" value="Glutaredoxin"/>
    <property type="match status" value="1"/>
</dbReference>
<dbReference type="HAMAP" id="MF_00269">
    <property type="entry name" value="Tpx"/>
    <property type="match status" value="1"/>
</dbReference>
<keyword evidence="2" id="KW-0049">Antioxidant</keyword>
<organism evidence="7">
    <name type="scientific">mine drainage metagenome</name>
    <dbReference type="NCBI Taxonomy" id="410659"/>
    <lineage>
        <taxon>unclassified sequences</taxon>
        <taxon>metagenomes</taxon>
        <taxon>ecological metagenomes</taxon>
    </lineage>
</organism>
<comment type="caution">
    <text evidence="7">The sequence shown here is derived from an EMBL/GenBank/DDBJ whole genome shotgun (WGS) entry which is preliminary data.</text>
</comment>
<keyword evidence="1 7" id="KW-0575">Peroxidase</keyword>
<keyword evidence="4" id="KW-1015">Disulfide bond</keyword>
<gene>
    <name evidence="7" type="primary">tpx_1</name>
    <name evidence="7" type="ORF">GALL_00580</name>
</gene>
<keyword evidence="5" id="KW-0676">Redox-active center</keyword>
<sequence length="173" mass="18572">MAKDIKSKPAVTLGGAPVTLFGTFPAVGQAAPDFTLVDKDLKDVSLQDFAGKRKVLNIVPSLDTAVCATSTRKFNEAAGKLNNTVVLVISADLPFAMSRFCVAEGLQNVVTLSLMRGRDFMRNYGVKIADTVLAGLTARAVLVLDDKDRVIHAELVDDIKHEPNYDAALAVLR</sequence>
<name>A0A1J5TGD3_9ZZZZ</name>
<proteinExistence type="inferred from homology"/>
<evidence type="ECO:0000313" key="7">
    <source>
        <dbReference type="EMBL" id="OIR19179.1"/>
    </source>
</evidence>
<dbReference type="CDD" id="cd03014">
    <property type="entry name" value="PRX_Atyp2cys"/>
    <property type="match status" value="1"/>
</dbReference>
<evidence type="ECO:0000256" key="3">
    <source>
        <dbReference type="ARBA" id="ARBA00023002"/>
    </source>
</evidence>
<evidence type="ECO:0000256" key="1">
    <source>
        <dbReference type="ARBA" id="ARBA00022559"/>
    </source>
</evidence>
<dbReference type="EMBL" id="MLJW01000001">
    <property type="protein sequence ID" value="OIR19179.1"/>
    <property type="molecule type" value="Genomic_DNA"/>
</dbReference>
<dbReference type="InterPro" id="IPR018219">
    <property type="entry name" value="Tpx_CS"/>
</dbReference>
<dbReference type="Pfam" id="PF08534">
    <property type="entry name" value="Redoxin"/>
    <property type="match status" value="1"/>
</dbReference>
<accession>A0A1J5TGD3</accession>
<reference evidence="7" key="1">
    <citation type="submission" date="2016-10" db="EMBL/GenBank/DDBJ databases">
        <title>Sequence of Gallionella enrichment culture.</title>
        <authorList>
            <person name="Poehlein A."/>
            <person name="Muehling M."/>
            <person name="Daniel R."/>
        </authorList>
    </citation>
    <scope>NUCLEOTIDE SEQUENCE</scope>
</reference>
<dbReference type="SUPFAM" id="SSF52833">
    <property type="entry name" value="Thioredoxin-like"/>
    <property type="match status" value="1"/>
</dbReference>
<dbReference type="PANTHER" id="PTHR43110:SF1">
    <property type="entry name" value="THIOL PEROXIDASE"/>
    <property type="match status" value="1"/>
</dbReference>
<evidence type="ECO:0000256" key="5">
    <source>
        <dbReference type="ARBA" id="ARBA00023284"/>
    </source>
</evidence>
<dbReference type="PROSITE" id="PS01265">
    <property type="entry name" value="TPX"/>
    <property type="match status" value="1"/>
</dbReference>
<dbReference type="InterPro" id="IPR013740">
    <property type="entry name" value="Redoxin"/>
</dbReference>
<evidence type="ECO:0000256" key="2">
    <source>
        <dbReference type="ARBA" id="ARBA00022862"/>
    </source>
</evidence>
<keyword evidence="3 7" id="KW-0560">Oxidoreductase</keyword>
<dbReference type="InterPro" id="IPR050455">
    <property type="entry name" value="Tpx_Peroxidase_subfamily"/>
</dbReference>
<protein>
    <submittedName>
        <fullName evidence="7">Thiol peroxidase</fullName>
        <ecNumber evidence="7">1.11.1.-</ecNumber>
    </submittedName>
</protein>
<dbReference type="EC" id="1.11.1.-" evidence="7"/>
<dbReference type="AlphaFoldDB" id="A0A1J5TGD3"/>
<dbReference type="PANTHER" id="PTHR43110">
    <property type="entry name" value="THIOL PEROXIDASE"/>
    <property type="match status" value="1"/>
</dbReference>
<dbReference type="InterPro" id="IPR013766">
    <property type="entry name" value="Thioredoxin_domain"/>
</dbReference>
<evidence type="ECO:0000256" key="4">
    <source>
        <dbReference type="ARBA" id="ARBA00023157"/>
    </source>
</evidence>
<dbReference type="PROSITE" id="PS51352">
    <property type="entry name" value="THIOREDOXIN_2"/>
    <property type="match status" value="1"/>
</dbReference>